<evidence type="ECO:0000313" key="2">
    <source>
        <dbReference type="EMBL" id="KAG9352392.1"/>
    </source>
</evidence>
<proteinExistence type="predicted"/>
<keyword evidence="3" id="KW-1185">Reference proteome</keyword>
<comment type="caution">
    <text evidence="2">The sequence shown here is derived from an EMBL/GenBank/DDBJ whole genome shotgun (WGS) entry which is preliminary data.</text>
</comment>
<feature type="region of interest" description="Disordered" evidence="1">
    <location>
        <begin position="1"/>
        <end position="22"/>
    </location>
</feature>
<evidence type="ECO:0000256" key="1">
    <source>
        <dbReference type="SAM" id="MobiDB-lite"/>
    </source>
</evidence>
<protein>
    <submittedName>
        <fullName evidence="2">Uncharacterized protein</fullName>
    </submittedName>
</protein>
<organism evidence="2 3">
    <name type="scientific">Albula glossodonta</name>
    <name type="common">roundjaw bonefish</name>
    <dbReference type="NCBI Taxonomy" id="121402"/>
    <lineage>
        <taxon>Eukaryota</taxon>
        <taxon>Metazoa</taxon>
        <taxon>Chordata</taxon>
        <taxon>Craniata</taxon>
        <taxon>Vertebrata</taxon>
        <taxon>Euteleostomi</taxon>
        <taxon>Actinopterygii</taxon>
        <taxon>Neopterygii</taxon>
        <taxon>Teleostei</taxon>
        <taxon>Albuliformes</taxon>
        <taxon>Albulidae</taxon>
        <taxon>Albula</taxon>
    </lineage>
</organism>
<dbReference type="Proteomes" id="UP000824540">
    <property type="component" value="Unassembled WGS sequence"/>
</dbReference>
<evidence type="ECO:0000313" key="3">
    <source>
        <dbReference type="Proteomes" id="UP000824540"/>
    </source>
</evidence>
<feature type="compositionally biased region" description="Polar residues" evidence="1">
    <location>
        <begin position="1"/>
        <end position="12"/>
    </location>
</feature>
<gene>
    <name evidence="2" type="ORF">JZ751_020805</name>
</gene>
<name>A0A8T2PN40_9TELE</name>
<dbReference type="EMBL" id="JAFBMS010000005">
    <property type="protein sequence ID" value="KAG9352392.1"/>
    <property type="molecule type" value="Genomic_DNA"/>
</dbReference>
<accession>A0A8T2PN40</accession>
<feature type="non-terminal residue" evidence="2">
    <location>
        <position position="1"/>
    </location>
</feature>
<dbReference type="AlphaFoldDB" id="A0A8T2PN40"/>
<sequence length="185" mass="20800">MSGWSGSSTVSQREAEMESTVPLYTEVRQPNKLLKPRETLVRIFSRNKEVGAQPNKHFSTWPVPQDSRDSAGRLIFLASSYSDPAKRKWNCSRLMDLRSVRIVFLSRFSERRRTHPSWNSAVMEEPSSSPAFLPSRLRMAEEGHTLAGSLIRQEFEALPTAAFEAAYGVPAEMITAAIVDLTLVN</sequence>
<reference evidence="2" key="1">
    <citation type="thesis" date="2021" institute="BYU ScholarsArchive" country="Provo, UT, USA">
        <title>Applications of and Algorithms for Genome Assembly and Genomic Analyses with an Emphasis on Marine Teleosts.</title>
        <authorList>
            <person name="Pickett B.D."/>
        </authorList>
    </citation>
    <scope>NUCLEOTIDE SEQUENCE</scope>
    <source>
        <strain evidence="2">HI-2016</strain>
    </source>
</reference>